<feature type="transmembrane region" description="Helical" evidence="6">
    <location>
        <begin position="609"/>
        <end position="627"/>
    </location>
</feature>
<gene>
    <name evidence="7" type="ORF">PACLA_8A061344</name>
</gene>
<dbReference type="Pfam" id="PF13410">
    <property type="entry name" value="GST_C_2"/>
    <property type="match status" value="1"/>
</dbReference>
<organism evidence="7 8">
    <name type="scientific">Paramuricea clavata</name>
    <name type="common">Red gorgonian</name>
    <name type="synonym">Violescent sea-whip</name>
    <dbReference type="NCBI Taxonomy" id="317549"/>
    <lineage>
        <taxon>Eukaryota</taxon>
        <taxon>Metazoa</taxon>
        <taxon>Cnidaria</taxon>
        <taxon>Anthozoa</taxon>
        <taxon>Octocorallia</taxon>
        <taxon>Malacalcyonacea</taxon>
        <taxon>Plexauridae</taxon>
        <taxon>Paramuricea</taxon>
    </lineage>
</organism>
<feature type="transmembrane region" description="Helical" evidence="6">
    <location>
        <begin position="579"/>
        <end position="602"/>
    </location>
</feature>
<dbReference type="FunFam" id="2.70.170.10:FF:000016">
    <property type="entry name" value="Nicotinic acetylcholine receptor subunit"/>
    <property type="match status" value="1"/>
</dbReference>
<evidence type="ECO:0000313" key="8">
    <source>
        <dbReference type="Proteomes" id="UP001152795"/>
    </source>
</evidence>
<keyword evidence="3 6" id="KW-0812">Transmembrane</keyword>
<evidence type="ECO:0000256" key="3">
    <source>
        <dbReference type="ARBA" id="ARBA00022692"/>
    </source>
</evidence>
<evidence type="ECO:0000256" key="4">
    <source>
        <dbReference type="ARBA" id="ARBA00022989"/>
    </source>
</evidence>
<dbReference type="InterPro" id="IPR006201">
    <property type="entry name" value="Neur_channel"/>
</dbReference>
<dbReference type="InterPro" id="IPR018000">
    <property type="entry name" value="Neurotransmitter_ion_chnl_CS"/>
</dbReference>
<dbReference type="InterPro" id="IPR036282">
    <property type="entry name" value="Glutathione-S-Trfase_C_sf"/>
</dbReference>
<dbReference type="SUPFAM" id="SSF63712">
    <property type="entry name" value="Nicotinic receptor ligand binding domain-like"/>
    <property type="match status" value="1"/>
</dbReference>
<dbReference type="InterPro" id="IPR038050">
    <property type="entry name" value="Neuro_actylchol_rec"/>
</dbReference>
<dbReference type="SFLD" id="SFLDG01148">
    <property type="entry name" value="Xi_(cytGST)"/>
    <property type="match status" value="1"/>
</dbReference>
<proteinExistence type="inferred from homology"/>
<evidence type="ECO:0000256" key="2">
    <source>
        <dbReference type="ARBA" id="ARBA00009237"/>
    </source>
</evidence>
<dbReference type="SFLD" id="SFLDS00019">
    <property type="entry name" value="Glutathione_Transferase_(cytos"/>
    <property type="match status" value="1"/>
</dbReference>
<dbReference type="AlphaFoldDB" id="A0A6S7GPJ1"/>
<dbReference type="OrthoDB" id="5975154at2759"/>
<feature type="transmembrane region" description="Helical" evidence="6">
    <location>
        <begin position="639"/>
        <end position="664"/>
    </location>
</feature>
<dbReference type="SUPFAM" id="SSF90112">
    <property type="entry name" value="Neurotransmitter-gated ion-channel transmembrane pore"/>
    <property type="match status" value="1"/>
</dbReference>
<keyword evidence="6" id="KW-0813">Transport</keyword>
<dbReference type="Gene3D" id="2.70.170.10">
    <property type="entry name" value="Neurotransmitter-gated ion-channel ligand-binding domain"/>
    <property type="match status" value="1"/>
</dbReference>
<keyword evidence="6" id="KW-0407">Ion channel</keyword>
<dbReference type="InterPro" id="IPR047047">
    <property type="entry name" value="GST_Omega-like_C"/>
</dbReference>
<dbReference type="GO" id="GO:0004364">
    <property type="term" value="F:glutathione transferase activity"/>
    <property type="evidence" value="ECO:0007669"/>
    <property type="project" value="InterPro"/>
</dbReference>
<dbReference type="SUPFAM" id="SSF47616">
    <property type="entry name" value="GST C-terminal domain-like"/>
    <property type="match status" value="1"/>
</dbReference>
<dbReference type="InterPro" id="IPR036719">
    <property type="entry name" value="Neuro-gated_channel_TM_sf"/>
</dbReference>
<dbReference type="InterPro" id="IPR036249">
    <property type="entry name" value="Thioredoxin-like_sf"/>
</dbReference>
<dbReference type="PROSITE" id="PS00236">
    <property type="entry name" value="NEUROTR_ION_CHANNEL"/>
    <property type="match status" value="1"/>
</dbReference>
<dbReference type="InterPro" id="IPR040079">
    <property type="entry name" value="Glutathione_S-Trfase"/>
</dbReference>
<keyword evidence="6" id="KW-0406">Ion transport</keyword>
<dbReference type="GO" id="GO:0004888">
    <property type="term" value="F:transmembrane signaling receptor activity"/>
    <property type="evidence" value="ECO:0007669"/>
    <property type="project" value="InterPro"/>
</dbReference>
<comment type="caution">
    <text evidence="7">The sequence shown here is derived from an EMBL/GenBank/DDBJ whole genome shotgun (WGS) entry which is preliminary data.</text>
</comment>
<dbReference type="Gene3D" id="3.40.30.10">
    <property type="entry name" value="Glutaredoxin"/>
    <property type="match status" value="1"/>
</dbReference>
<evidence type="ECO:0000256" key="1">
    <source>
        <dbReference type="ARBA" id="ARBA00004141"/>
    </source>
</evidence>
<protein>
    <submittedName>
        <fullName evidence="7">Glutathionyl-hydroquinone reductase</fullName>
    </submittedName>
</protein>
<name>A0A6S7GPJ1_PARCT</name>
<dbReference type="PANTHER" id="PTHR32419">
    <property type="entry name" value="GLUTATHIONYL-HYDROQUINONE REDUCTASE"/>
    <property type="match status" value="1"/>
</dbReference>
<sequence>MSDAQTKPNKKDTNEKGEYIRPESGFRHRITADGSSGFMAEQGRYHLYVSFGCPWACRTLIVRKLKGLEHVITVDVVDWLLEKPSGWKFTEEKPGCTPDTVNKFQFLSEVYALSDSTYSGNWTVPVLFDKIKNTIVNNESSEIIRMLNREFNEFSATEEQKMLDLYPDDLRVEIDGVNEWVYRDINNGVYRCGFATSQEAYNTAVEKLFHGLDKAEEILSRNRYLTGNRLTEADIRLFVTLIRFDVVYHGHFKCNKRRILDYPNLWGFLKDIYQTNGVASTVNFEHIKKLYQESQRSINPHGIVSIGPDLDLLSAHDRGISSQETRLYCPLELRRVYTTTLKMFSLSLAVFSISILSLKAESSYEAQSRLEAILLKNYSREIRPVLDYDDNVTVTVGISLSRIQEMNDKNQILTLSLWIRQVWNDPRLTWNRSDYAMTNQIHVDPGKIWIPDLKVYNEVGQHRDHGLDQLHTKAIVYSNGEIKWMSPSVKKLSCHVDMTFYPHDTQNCKIKIGSWTYHGFALDVRPENRTMDVSKSPSNPEWKLVSTSVERHVEKYKCCPEPYPDVTYSVTLKRREGMYWMNFIFPGIFLTVLTMMTFVTPAADTGERIGLVLTSLVSMFFFLKLVSEQTPASDTIPLLSVYFVMLSFEIGLILYSACVSLNAYHKHPSMGEMPNYVRKIVLEKLGNLWALREDRQRIKRRLGALQNLSLMKENIKNELENIKNGLSSSRPAVEGDVEKILVENCNGDCANAHESEDVDPVPNKPRAASSHVEDCTDKSSVRLEDITDSECPTFTGCGKHEPQICTCSTLVRKMVKGNKRLLFAIRQIVYVARQFDKTSAEKESWLIAAIILDRVFLVFFVIVFIIFSLINFLW</sequence>
<dbReference type="CDD" id="cd19051">
    <property type="entry name" value="LGIC_TM_cation"/>
    <property type="match status" value="1"/>
</dbReference>
<dbReference type="Gene3D" id="1.20.1050.10">
    <property type="match status" value="1"/>
</dbReference>
<keyword evidence="4 6" id="KW-1133">Transmembrane helix</keyword>
<dbReference type="GO" id="GO:0005737">
    <property type="term" value="C:cytoplasm"/>
    <property type="evidence" value="ECO:0007669"/>
    <property type="project" value="TreeGrafter"/>
</dbReference>
<comment type="subcellular location">
    <subcellularLocation>
        <location evidence="1">Membrane</location>
        <topology evidence="1">Multi-pass membrane protein</topology>
    </subcellularLocation>
</comment>
<keyword evidence="8" id="KW-1185">Reference proteome</keyword>
<evidence type="ECO:0000256" key="5">
    <source>
        <dbReference type="ARBA" id="ARBA00023136"/>
    </source>
</evidence>
<dbReference type="Pfam" id="PF13409">
    <property type="entry name" value="GST_N_2"/>
    <property type="match status" value="1"/>
</dbReference>
<dbReference type="GO" id="GO:0016020">
    <property type="term" value="C:membrane"/>
    <property type="evidence" value="ECO:0007669"/>
    <property type="project" value="UniProtKB-SubCell"/>
</dbReference>
<dbReference type="SUPFAM" id="SSF52833">
    <property type="entry name" value="Thioredoxin-like"/>
    <property type="match status" value="1"/>
</dbReference>
<dbReference type="PROSITE" id="PS50405">
    <property type="entry name" value="GST_CTER"/>
    <property type="match status" value="1"/>
</dbReference>
<dbReference type="InterPro" id="IPR016639">
    <property type="entry name" value="GST_Omega/GSH"/>
</dbReference>
<dbReference type="InterPro" id="IPR036734">
    <property type="entry name" value="Neur_chan_lig-bd_sf"/>
</dbReference>
<evidence type="ECO:0000256" key="6">
    <source>
        <dbReference type="RuleBase" id="RU000687"/>
    </source>
</evidence>
<accession>A0A6S7GPJ1</accession>
<dbReference type="SFLD" id="SFLDG01206">
    <property type="entry name" value="Xi.1"/>
    <property type="match status" value="1"/>
</dbReference>
<dbReference type="InterPro" id="IPR004045">
    <property type="entry name" value="Glutathione_S-Trfase_N"/>
</dbReference>
<dbReference type="Pfam" id="PF02932">
    <property type="entry name" value="Neur_chan_memb"/>
    <property type="match status" value="1"/>
</dbReference>
<dbReference type="EMBL" id="CACRXK020002293">
    <property type="protein sequence ID" value="CAB3993613.1"/>
    <property type="molecule type" value="Genomic_DNA"/>
</dbReference>
<dbReference type="Proteomes" id="UP001152795">
    <property type="component" value="Unassembled WGS sequence"/>
</dbReference>
<dbReference type="InterPro" id="IPR010987">
    <property type="entry name" value="Glutathione-S-Trfase_C-like"/>
</dbReference>
<dbReference type="Gene3D" id="1.20.58.390">
    <property type="entry name" value="Neurotransmitter-gated ion-channel transmembrane domain"/>
    <property type="match status" value="1"/>
</dbReference>
<dbReference type="InterPro" id="IPR006202">
    <property type="entry name" value="Neur_chan_lig-bd"/>
</dbReference>
<dbReference type="PRINTS" id="PR00252">
    <property type="entry name" value="NRIONCHANNEL"/>
</dbReference>
<feature type="transmembrane region" description="Helical" evidence="6">
    <location>
        <begin position="845"/>
        <end position="870"/>
    </location>
</feature>
<dbReference type="PANTHER" id="PTHR32419:SF6">
    <property type="entry name" value="GLUTATHIONE S-TRANSFERASE OMEGA-LIKE 1-RELATED"/>
    <property type="match status" value="1"/>
</dbReference>
<comment type="similarity">
    <text evidence="2">Belongs to the ligand-gated ion channel (TC 1.A.9) family. Acetylcholine receptor (TC 1.A.9.1) subfamily.</text>
</comment>
<dbReference type="CDD" id="cd03190">
    <property type="entry name" value="GST_C_Omega_like"/>
    <property type="match status" value="1"/>
</dbReference>
<dbReference type="Pfam" id="PF02931">
    <property type="entry name" value="Neur_chan_LBD"/>
    <property type="match status" value="1"/>
</dbReference>
<dbReference type="CDD" id="cd18997">
    <property type="entry name" value="LGIC_ECD_nAChR"/>
    <property type="match status" value="1"/>
</dbReference>
<evidence type="ECO:0000313" key="7">
    <source>
        <dbReference type="EMBL" id="CAB3993613.1"/>
    </source>
</evidence>
<reference evidence="7" key="1">
    <citation type="submission" date="2020-04" db="EMBL/GenBank/DDBJ databases">
        <authorList>
            <person name="Alioto T."/>
            <person name="Alioto T."/>
            <person name="Gomez Garrido J."/>
        </authorList>
    </citation>
    <scope>NUCLEOTIDE SEQUENCE</scope>
    <source>
        <strain evidence="7">A484AB</strain>
    </source>
</reference>
<keyword evidence="5 6" id="KW-0472">Membrane</keyword>
<dbReference type="GO" id="GO:0005230">
    <property type="term" value="F:extracellular ligand-gated monoatomic ion channel activity"/>
    <property type="evidence" value="ECO:0007669"/>
    <property type="project" value="InterPro"/>
</dbReference>
<dbReference type="InterPro" id="IPR006029">
    <property type="entry name" value="Neurotrans-gated_channel_TM"/>
</dbReference>